<dbReference type="SMART" id="SM01090">
    <property type="entry name" value="Copper-fist"/>
    <property type="match status" value="1"/>
</dbReference>
<dbReference type="GO" id="GO:0005634">
    <property type="term" value="C:nucleus"/>
    <property type="evidence" value="ECO:0007669"/>
    <property type="project" value="UniProtKB-SubCell"/>
</dbReference>
<feature type="region of interest" description="Disordered" evidence="8">
    <location>
        <begin position="72"/>
        <end position="119"/>
    </location>
</feature>
<comment type="subcellular location">
    <subcellularLocation>
        <location evidence="1">Nucleus</location>
    </subcellularLocation>
</comment>
<proteinExistence type="predicted"/>
<protein>
    <recommendedName>
        <fullName evidence="9">Copper-fist domain-containing protein</fullName>
    </recommendedName>
</protein>
<evidence type="ECO:0000256" key="4">
    <source>
        <dbReference type="ARBA" id="ARBA00023008"/>
    </source>
</evidence>
<organism evidence="10 11">
    <name type="scientific">Daedalea quercina L-15889</name>
    <dbReference type="NCBI Taxonomy" id="1314783"/>
    <lineage>
        <taxon>Eukaryota</taxon>
        <taxon>Fungi</taxon>
        <taxon>Dikarya</taxon>
        <taxon>Basidiomycota</taxon>
        <taxon>Agaricomycotina</taxon>
        <taxon>Agaricomycetes</taxon>
        <taxon>Polyporales</taxon>
        <taxon>Fomitopsis</taxon>
    </lineage>
</organism>
<keyword evidence="3" id="KW-0862">Zinc</keyword>
<dbReference type="Pfam" id="PF00649">
    <property type="entry name" value="Copper-fist"/>
    <property type="match status" value="1"/>
</dbReference>
<dbReference type="STRING" id="1314783.A0A165PXP8"/>
<keyword evidence="4" id="KW-0186">Copper</keyword>
<dbReference type="OrthoDB" id="5600085at2759"/>
<keyword evidence="7" id="KW-0539">Nucleus</keyword>
<accession>A0A165PXP8</accession>
<dbReference type="FunFam" id="3.90.430.10:FF:000001">
    <property type="entry name" value="Copper fist DNA-binding protein"/>
    <property type="match status" value="1"/>
</dbReference>
<keyword evidence="11" id="KW-1185">Reference proteome</keyword>
<name>A0A165PXP8_9APHY</name>
<dbReference type="InterPro" id="IPR036395">
    <property type="entry name" value="Cu_fist_DNA-bd_dom_sf"/>
</dbReference>
<feature type="region of interest" description="Disordered" evidence="8">
    <location>
        <begin position="196"/>
        <end position="241"/>
    </location>
</feature>
<evidence type="ECO:0000313" key="11">
    <source>
        <dbReference type="Proteomes" id="UP000076727"/>
    </source>
</evidence>
<reference evidence="10 11" key="1">
    <citation type="journal article" date="2016" name="Mol. Biol. Evol.">
        <title>Comparative Genomics of Early-Diverging Mushroom-Forming Fungi Provides Insights into the Origins of Lignocellulose Decay Capabilities.</title>
        <authorList>
            <person name="Nagy L.G."/>
            <person name="Riley R."/>
            <person name="Tritt A."/>
            <person name="Adam C."/>
            <person name="Daum C."/>
            <person name="Floudas D."/>
            <person name="Sun H."/>
            <person name="Yadav J.S."/>
            <person name="Pangilinan J."/>
            <person name="Larsson K.H."/>
            <person name="Matsuura K."/>
            <person name="Barry K."/>
            <person name="Labutti K."/>
            <person name="Kuo R."/>
            <person name="Ohm R.A."/>
            <person name="Bhattacharya S.S."/>
            <person name="Shirouzu T."/>
            <person name="Yoshinaga Y."/>
            <person name="Martin F.M."/>
            <person name="Grigoriev I.V."/>
            <person name="Hibbett D.S."/>
        </authorList>
    </citation>
    <scope>NUCLEOTIDE SEQUENCE [LARGE SCALE GENOMIC DNA]</scope>
    <source>
        <strain evidence="10 11">L-15889</strain>
    </source>
</reference>
<evidence type="ECO:0000256" key="8">
    <source>
        <dbReference type="SAM" id="MobiDB-lite"/>
    </source>
</evidence>
<dbReference type="PANTHER" id="PTHR28088:SF5">
    <property type="entry name" value="TRANSCRIPTIONAL ACTIVATOR HAA1-RELATED"/>
    <property type="match status" value="1"/>
</dbReference>
<evidence type="ECO:0000259" key="9">
    <source>
        <dbReference type="PROSITE" id="PS50073"/>
    </source>
</evidence>
<evidence type="ECO:0000256" key="1">
    <source>
        <dbReference type="ARBA" id="ARBA00004123"/>
    </source>
</evidence>
<dbReference type="EMBL" id="KV429063">
    <property type="protein sequence ID" value="KZT68751.1"/>
    <property type="molecule type" value="Genomic_DNA"/>
</dbReference>
<keyword evidence="6" id="KW-0804">Transcription</keyword>
<evidence type="ECO:0000256" key="7">
    <source>
        <dbReference type="ARBA" id="ARBA00023242"/>
    </source>
</evidence>
<dbReference type="PROSITE" id="PS50073">
    <property type="entry name" value="COPPER_FIST_2"/>
    <property type="match status" value="1"/>
</dbReference>
<keyword evidence="5" id="KW-0805">Transcription regulation</keyword>
<feature type="domain" description="Copper-fist" evidence="9">
    <location>
        <begin position="1"/>
        <end position="40"/>
    </location>
</feature>
<dbReference type="GO" id="GO:0000981">
    <property type="term" value="F:DNA-binding transcription factor activity, RNA polymerase II-specific"/>
    <property type="evidence" value="ECO:0007669"/>
    <property type="project" value="TreeGrafter"/>
</dbReference>
<evidence type="ECO:0000256" key="3">
    <source>
        <dbReference type="ARBA" id="ARBA00022833"/>
    </source>
</evidence>
<gene>
    <name evidence="10" type="ORF">DAEQUDRAFT_727393</name>
</gene>
<dbReference type="GO" id="GO:0045944">
    <property type="term" value="P:positive regulation of transcription by RNA polymerase II"/>
    <property type="evidence" value="ECO:0007669"/>
    <property type="project" value="TreeGrafter"/>
</dbReference>
<dbReference type="PANTHER" id="PTHR28088">
    <property type="entry name" value="TRANSCRIPTIONAL ACTIVATOR HAA1-RELATED"/>
    <property type="match status" value="1"/>
</dbReference>
<dbReference type="InterPro" id="IPR001083">
    <property type="entry name" value="Cu_fist_DNA-bd_dom"/>
</dbReference>
<evidence type="ECO:0000313" key="10">
    <source>
        <dbReference type="EMBL" id="KZT68751.1"/>
    </source>
</evidence>
<evidence type="ECO:0000256" key="6">
    <source>
        <dbReference type="ARBA" id="ARBA00023163"/>
    </source>
</evidence>
<dbReference type="GO" id="GO:0005507">
    <property type="term" value="F:copper ion binding"/>
    <property type="evidence" value="ECO:0007669"/>
    <property type="project" value="InterPro"/>
</dbReference>
<dbReference type="GO" id="GO:0006879">
    <property type="term" value="P:intracellular iron ion homeostasis"/>
    <property type="evidence" value="ECO:0007669"/>
    <property type="project" value="TreeGrafter"/>
</dbReference>
<dbReference type="SUPFAM" id="SSF57879">
    <property type="entry name" value="Zinc domain conserved in yeast copper-regulated transcription factors"/>
    <property type="match status" value="1"/>
</dbReference>
<dbReference type="PRINTS" id="PR00617">
    <property type="entry name" value="COPPERFIST"/>
</dbReference>
<sequence>MVYVNDQKFACESCIKGHRSSSCQHTDRPLFEIKKKGRPVSQCEKCRELRKTKRMHNRCTCGSGSSIVPCVQNPSSSSSKSRRFKPIAPALPNGLKSLPPETVQSPPQAGPSAKVTTSPRSCSCGGTECLCVKTAMQLPGTVSAPHLSQRSENGLAALAAAAAICSSHGHLSADHGATSLRSVFAMSAKATALDQQHCPTLVSDQPPKYLPERPSPEGYPSPRKRRRSTSDDAETSGTSHLRLLDERGLQLPPIRYPGLPSGSSSPVAAVPVFPPIPSLREIASFAGSGCCCGVECACPGCIQHRGPSYASKDVPDCVDGCGTCVDNESGVALPSPHTGASSSVDPGLNTNFIDAFFARAALLPPPPTTRTAALDATNVTVYPTTLFKGDPKDRGARGAAFGLVSLPPLQCGCGGGCGCPAGRCGCGESCGGCC</sequence>
<dbReference type="Proteomes" id="UP000076727">
    <property type="component" value="Unassembled WGS sequence"/>
</dbReference>
<evidence type="ECO:0000256" key="2">
    <source>
        <dbReference type="ARBA" id="ARBA00022723"/>
    </source>
</evidence>
<dbReference type="Gene3D" id="3.90.430.10">
    <property type="entry name" value="Copper fist DNA-binding domain"/>
    <property type="match status" value="1"/>
</dbReference>
<keyword evidence="2" id="KW-0479">Metal-binding</keyword>
<dbReference type="SMART" id="SM00412">
    <property type="entry name" value="Cu_FIST"/>
    <property type="match status" value="1"/>
</dbReference>
<dbReference type="GO" id="GO:0006878">
    <property type="term" value="P:intracellular copper ion homeostasis"/>
    <property type="evidence" value="ECO:0007669"/>
    <property type="project" value="TreeGrafter"/>
</dbReference>
<dbReference type="AlphaFoldDB" id="A0A165PXP8"/>
<dbReference type="GO" id="GO:0000978">
    <property type="term" value="F:RNA polymerase II cis-regulatory region sequence-specific DNA binding"/>
    <property type="evidence" value="ECO:0007669"/>
    <property type="project" value="TreeGrafter"/>
</dbReference>
<dbReference type="InterPro" id="IPR051763">
    <property type="entry name" value="Copper_Homeo_Regul"/>
</dbReference>
<evidence type="ECO:0000256" key="5">
    <source>
        <dbReference type="ARBA" id="ARBA00023015"/>
    </source>
</evidence>